<evidence type="ECO:0000256" key="3">
    <source>
        <dbReference type="ARBA" id="ARBA00023242"/>
    </source>
</evidence>
<dbReference type="PANTHER" id="PTHR15818:SF2">
    <property type="entry name" value="G-PATCH DOMAIN AND KOW MOTIFS-CONTAINING PROTEIN"/>
    <property type="match status" value="1"/>
</dbReference>
<dbReference type="Proteomes" id="UP000796880">
    <property type="component" value="Unassembled WGS sequence"/>
</dbReference>
<sequence length="472" mass="52006">MKLSFSLPSKSSSRPNSIKPSVNFQDADKSSNADVPHNLEYLTEFDASKTLTHNGKVKNVVIPPIENEWKPPLAKKMKNLEIPITQSDSSGGLQFEVESSSAGASAPANGVDSRISYGLNIRQSTKGDAIAQGSDQAVSTEDVLLQKFKYDLKRLPEDRGVEEFDDMPVEGFGAALLSGYGWKEGMGIGRNTKEDVKVMEITKRAGKHGIGFVSDDIVPSTRNKVPESNLNGNAKEKEKEKGSERADRDGVGKDVRIIGGSHEGLKGRVLEKLGNGRLVLKLSRSEETVKVKVDDVAELGSKEEERCLKRLKKLKIQEEGDRKASKRIRDEDKRENGGCSSQRDNQRNVGKQVSWLMSHIRVRIISKDLKGGRLYLKKGEVVDVVGPKVCDIAMDESKELIQGVSQDLLETALPRRGGPVIVLSGKHKGVYGNLVERDLDRETGVVEDADTLDLLNVRLEQIAEYIGEPQFY</sequence>
<evidence type="ECO:0000313" key="7">
    <source>
        <dbReference type="Proteomes" id="UP000796880"/>
    </source>
</evidence>
<evidence type="ECO:0000259" key="5">
    <source>
        <dbReference type="PROSITE" id="PS50174"/>
    </source>
</evidence>
<evidence type="ECO:0000313" key="6">
    <source>
        <dbReference type="EMBL" id="KAF3457915.1"/>
    </source>
</evidence>
<dbReference type="GO" id="GO:0000398">
    <property type="term" value="P:mRNA splicing, via spliceosome"/>
    <property type="evidence" value="ECO:0007669"/>
    <property type="project" value="InterPro"/>
</dbReference>
<feature type="compositionally biased region" description="Basic and acidic residues" evidence="4">
    <location>
        <begin position="322"/>
        <end position="336"/>
    </location>
</feature>
<feature type="domain" description="G-patch" evidence="5">
    <location>
        <begin position="169"/>
        <end position="215"/>
    </location>
</feature>
<reference evidence="6" key="1">
    <citation type="submission" date="2020-03" db="EMBL/GenBank/DDBJ databases">
        <title>A high-quality chromosome-level genome assembly of a woody plant with both climbing and erect habits, Rhamnella rubrinervis.</title>
        <authorList>
            <person name="Lu Z."/>
            <person name="Yang Y."/>
            <person name="Zhu X."/>
            <person name="Sun Y."/>
        </authorList>
    </citation>
    <scope>NUCLEOTIDE SEQUENCE</scope>
    <source>
        <strain evidence="6">BYM</strain>
        <tissue evidence="6">Leaf</tissue>
    </source>
</reference>
<dbReference type="AlphaFoldDB" id="A0A8K0HSE6"/>
<dbReference type="InterPro" id="IPR026822">
    <property type="entry name" value="Spp2/MOS2_G-patch"/>
</dbReference>
<evidence type="ECO:0000256" key="4">
    <source>
        <dbReference type="SAM" id="MobiDB-lite"/>
    </source>
</evidence>
<feature type="compositionally biased region" description="Low complexity" evidence="4">
    <location>
        <begin position="1"/>
        <end position="21"/>
    </location>
</feature>
<dbReference type="GO" id="GO:0003676">
    <property type="term" value="F:nucleic acid binding"/>
    <property type="evidence" value="ECO:0007669"/>
    <property type="project" value="InterPro"/>
</dbReference>
<comment type="caution">
    <text evidence="6">The sequence shown here is derived from an EMBL/GenBank/DDBJ whole genome shotgun (WGS) entry which is preliminary data.</text>
</comment>
<dbReference type="Pfam" id="PF25088">
    <property type="entry name" value="GPKOW_C"/>
    <property type="match status" value="1"/>
</dbReference>
<keyword evidence="3" id="KW-0539">Nucleus</keyword>
<dbReference type="PANTHER" id="PTHR15818">
    <property type="entry name" value="G PATCH AND KOW-CONTAINING"/>
    <property type="match status" value="1"/>
</dbReference>
<feature type="region of interest" description="Disordered" evidence="4">
    <location>
        <begin position="322"/>
        <end position="346"/>
    </location>
</feature>
<organism evidence="6 7">
    <name type="scientific">Rhamnella rubrinervis</name>
    <dbReference type="NCBI Taxonomy" id="2594499"/>
    <lineage>
        <taxon>Eukaryota</taxon>
        <taxon>Viridiplantae</taxon>
        <taxon>Streptophyta</taxon>
        <taxon>Embryophyta</taxon>
        <taxon>Tracheophyta</taxon>
        <taxon>Spermatophyta</taxon>
        <taxon>Magnoliopsida</taxon>
        <taxon>eudicotyledons</taxon>
        <taxon>Gunneridae</taxon>
        <taxon>Pentapetalae</taxon>
        <taxon>rosids</taxon>
        <taxon>fabids</taxon>
        <taxon>Rosales</taxon>
        <taxon>Rhamnaceae</taxon>
        <taxon>rhamnoid group</taxon>
        <taxon>Rhamneae</taxon>
        <taxon>Rhamnella</taxon>
    </lineage>
</organism>
<dbReference type="Gene3D" id="2.30.30.140">
    <property type="match status" value="1"/>
</dbReference>
<feature type="region of interest" description="Disordered" evidence="4">
    <location>
        <begin position="221"/>
        <end position="255"/>
    </location>
</feature>
<dbReference type="Pfam" id="PF12656">
    <property type="entry name" value="G-patch_2"/>
    <property type="match status" value="1"/>
</dbReference>
<comment type="subcellular location">
    <subcellularLocation>
        <location evidence="1">Nucleus</location>
    </subcellularLocation>
</comment>
<protein>
    <recommendedName>
        <fullName evidence="5">G-patch domain-containing protein</fullName>
    </recommendedName>
</protein>
<dbReference type="EMBL" id="VOIH02000001">
    <property type="protein sequence ID" value="KAF3457915.1"/>
    <property type="molecule type" value="Genomic_DNA"/>
</dbReference>
<evidence type="ECO:0000256" key="2">
    <source>
        <dbReference type="ARBA" id="ARBA00010966"/>
    </source>
</evidence>
<dbReference type="InterPro" id="IPR005824">
    <property type="entry name" value="KOW"/>
</dbReference>
<feature type="compositionally biased region" description="Polar residues" evidence="4">
    <location>
        <begin position="221"/>
        <end position="232"/>
    </location>
</feature>
<feature type="compositionally biased region" description="Basic and acidic residues" evidence="4">
    <location>
        <begin position="234"/>
        <end position="255"/>
    </location>
</feature>
<dbReference type="PROSITE" id="PS50174">
    <property type="entry name" value="G_PATCH"/>
    <property type="match status" value="1"/>
</dbReference>
<dbReference type="SMART" id="SM00739">
    <property type="entry name" value="KOW"/>
    <property type="match status" value="2"/>
</dbReference>
<dbReference type="GO" id="GO:0005681">
    <property type="term" value="C:spliceosomal complex"/>
    <property type="evidence" value="ECO:0007669"/>
    <property type="project" value="TreeGrafter"/>
</dbReference>
<dbReference type="InterPro" id="IPR014722">
    <property type="entry name" value="Rib_uL2_dom2"/>
</dbReference>
<feature type="region of interest" description="Disordered" evidence="4">
    <location>
        <begin position="1"/>
        <end position="35"/>
    </location>
</feature>
<dbReference type="SMART" id="SM00443">
    <property type="entry name" value="G_patch"/>
    <property type="match status" value="1"/>
</dbReference>
<dbReference type="Gene3D" id="2.30.30.30">
    <property type="match status" value="1"/>
</dbReference>
<dbReference type="InterPro" id="IPR045166">
    <property type="entry name" value="Spp2-like"/>
</dbReference>
<gene>
    <name evidence="6" type="ORF">FNV43_RR02576</name>
</gene>
<dbReference type="OrthoDB" id="5577072at2759"/>
<accession>A0A8K0HSE6</accession>
<name>A0A8K0HSE6_9ROSA</name>
<keyword evidence="7" id="KW-1185">Reference proteome</keyword>
<comment type="similarity">
    <text evidence="2">Belongs to the MOS2 family.</text>
</comment>
<dbReference type="InterPro" id="IPR000467">
    <property type="entry name" value="G_patch_dom"/>
</dbReference>
<evidence type="ECO:0000256" key="1">
    <source>
        <dbReference type="ARBA" id="ARBA00004123"/>
    </source>
</evidence>
<proteinExistence type="inferred from homology"/>